<dbReference type="SMART" id="SM00535">
    <property type="entry name" value="RIBOc"/>
    <property type="match status" value="1"/>
</dbReference>
<evidence type="ECO:0000313" key="18">
    <source>
        <dbReference type="EMBL" id="GFP19245.1"/>
    </source>
</evidence>
<dbReference type="InterPro" id="IPR014720">
    <property type="entry name" value="dsRBD_dom"/>
</dbReference>
<feature type="binding site" evidence="15">
    <location>
        <position position="51"/>
    </location>
    <ligand>
        <name>Mg(2+)</name>
        <dbReference type="ChEBI" id="CHEBI:18420"/>
    </ligand>
</feature>
<evidence type="ECO:0000313" key="25">
    <source>
        <dbReference type="Proteomes" id="UP000588083"/>
    </source>
</evidence>
<feature type="binding site" evidence="15">
    <location>
        <position position="127"/>
    </location>
    <ligand>
        <name>Mg(2+)</name>
        <dbReference type="ChEBI" id="CHEBI:18420"/>
    </ligand>
</feature>
<dbReference type="PANTHER" id="PTHR11207:SF0">
    <property type="entry name" value="RIBONUCLEASE 3"/>
    <property type="match status" value="1"/>
</dbReference>
<comment type="function">
    <text evidence="15">Digests double-stranded RNA. Involved in the processing of primary rRNA transcript to yield the immediate precursors to the large and small rRNAs (23S and 16S). Processes some mRNAs, and tRNAs when they are encoded in the rRNA operon. Processes pre-crRNA and tracrRNA of type II CRISPR loci if present in the organism.</text>
</comment>
<evidence type="ECO:0000313" key="24">
    <source>
        <dbReference type="Proteomes" id="UP000585609"/>
    </source>
</evidence>
<keyword evidence="5 15" id="KW-0963">Cytoplasm</keyword>
<dbReference type="GO" id="GO:0005737">
    <property type="term" value="C:cytoplasm"/>
    <property type="evidence" value="ECO:0007669"/>
    <property type="project" value="UniProtKB-SubCell"/>
</dbReference>
<dbReference type="EMBL" id="BLRW01000076">
    <property type="protein sequence ID" value="GFP23260.1"/>
    <property type="molecule type" value="Genomic_DNA"/>
</dbReference>
<feature type="active site" evidence="15">
    <location>
        <position position="55"/>
    </location>
</feature>
<proteinExistence type="inferred from homology"/>
<keyword evidence="9 15" id="KW-0540">Nuclease</keyword>
<name>A0A6V8NUZ8_9ACTN</name>
<dbReference type="Proteomes" id="UP000574717">
    <property type="component" value="Unassembled WGS sequence"/>
</dbReference>
<evidence type="ECO:0000256" key="1">
    <source>
        <dbReference type="ARBA" id="ARBA00000109"/>
    </source>
</evidence>
<comment type="similarity">
    <text evidence="3">Belongs to the ribonuclease III family.</text>
</comment>
<keyword evidence="6 15" id="KW-0698">rRNA processing</keyword>
<dbReference type="InterPro" id="IPR000999">
    <property type="entry name" value="RNase_III_dom"/>
</dbReference>
<dbReference type="PANTHER" id="PTHR11207">
    <property type="entry name" value="RIBONUCLEASE III"/>
    <property type="match status" value="1"/>
</dbReference>
<dbReference type="SMART" id="SM00358">
    <property type="entry name" value="DSRM"/>
    <property type="match status" value="1"/>
</dbReference>
<evidence type="ECO:0000256" key="12">
    <source>
        <dbReference type="ARBA" id="ARBA00022801"/>
    </source>
</evidence>
<feature type="binding site" evidence="15">
    <location>
        <position position="124"/>
    </location>
    <ligand>
        <name>Mg(2+)</name>
        <dbReference type="ChEBI" id="CHEBI:18420"/>
    </ligand>
</feature>
<dbReference type="Pfam" id="PF14622">
    <property type="entry name" value="Ribonucleas_3_3"/>
    <property type="match status" value="1"/>
</dbReference>
<keyword evidence="13 15" id="KW-0460">Magnesium</keyword>
<evidence type="ECO:0000256" key="3">
    <source>
        <dbReference type="ARBA" id="ARBA00010183"/>
    </source>
</evidence>
<keyword evidence="11 15" id="KW-0255">Endonuclease</keyword>
<dbReference type="GO" id="GO:0004525">
    <property type="term" value="F:ribonuclease III activity"/>
    <property type="evidence" value="ECO:0007669"/>
    <property type="project" value="UniProtKB-UniRule"/>
</dbReference>
<dbReference type="Proteomes" id="UP000588083">
    <property type="component" value="Unassembled WGS sequence"/>
</dbReference>
<dbReference type="GO" id="GO:0010468">
    <property type="term" value="P:regulation of gene expression"/>
    <property type="evidence" value="ECO:0007669"/>
    <property type="project" value="TreeGrafter"/>
</dbReference>
<comment type="subunit">
    <text evidence="4 15">Homodimer.</text>
</comment>
<evidence type="ECO:0000259" key="17">
    <source>
        <dbReference type="PROSITE" id="PS50142"/>
    </source>
</evidence>
<dbReference type="InterPro" id="IPR011907">
    <property type="entry name" value="RNase_III"/>
</dbReference>
<evidence type="ECO:0000256" key="2">
    <source>
        <dbReference type="ARBA" id="ARBA00004496"/>
    </source>
</evidence>
<evidence type="ECO:0000256" key="9">
    <source>
        <dbReference type="ARBA" id="ARBA00022722"/>
    </source>
</evidence>
<sequence>MSEQKKLETIYQWVKEQGVNFRNRPLLIQSLTHRSYLHEKGDFSQANESLEFVGDSVLSLSVTHYIYTRLGQVDVGDLAKLRARLISAPVLAEVARRIGLKDLILLGRNEEENQGREKDSILADSLEAFIGALFLDRGLEEADRWIRKVFGQKIEQEIKRPTMVDYKTTFQEKMAREGAGEIVYRVTKAIGPDHNKTFYVQLQVDGQVWGEGSGKSKKEAEQIAAQEALRKIADITSEDKSIS</sequence>
<dbReference type="RefSeq" id="WP_176235793.1">
    <property type="nucleotide sequence ID" value="NZ_BLRU01000052.1"/>
</dbReference>
<evidence type="ECO:0000256" key="8">
    <source>
        <dbReference type="ARBA" id="ARBA00022694"/>
    </source>
</evidence>
<comment type="caution">
    <text evidence="19">The sequence shown here is derived from an EMBL/GenBank/DDBJ whole genome shotgun (WGS) entry which is preliminary data.</text>
</comment>
<comment type="subcellular location">
    <subcellularLocation>
        <location evidence="2 15">Cytoplasm</location>
    </subcellularLocation>
</comment>
<dbReference type="EMBL" id="BLRU01000052">
    <property type="protein sequence ID" value="GFP19245.1"/>
    <property type="molecule type" value="Genomic_DNA"/>
</dbReference>
<dbReference type="NCBIfam" id="TIGR02191">
    <property type="entry name" value="RNaseIII"/>
    <property type="match status" value="1"/>
</dbReference>
<evidence type="ECO:0000256" key="10">
    <source>
        <dbReference type="ARBA" id="ARBA00022723"/>
    </source>
</evidence>
<dbReference type="GO" id="GO:0042802">
    <property type="term" value="F:identical protein binding"/>
    <property type="evidence" value="ECO:0007669"/>
    <property type="project" value="UniProtKB-ARBA"/>
</dbReference>
<feature type="domain" description="RNase III" evidence="17">
    <location>
        <begin position="10"/>
        <end position="138"/>
    </location>
</feature>
<dbReference type="PROSITE" id="PS50137">
    <property type="entry name" value="DS_RBD"/>
    <property type="match status" value="1"/>
</dbReference>
<dbReference type="AlphaFoldDB" id="A0A6V8NUZ8"/>
<keyword evidence="7 15" id="KW-0507">mRNA processing</keyword>
<dbReference type="GO" id="GO:0006364">
    <property type="term" value="P:rRNA processing"/>
    <property type="evidence" value="ECO:0007669"/>
    <property type="project" value="UniProtKB-UniRule"/>
</dbReference>
<dbReference type="Proteomes" id="UP000569018">
    <property type="component" value="Unassembled WGS sequence"/>
</dbReference>
<evidence type="ECO:0000313" key="22">
    <source>
        <dbReference type="Proteomes" id="UP000569018"/>
    </source>
</evidence>
<dbReference type="Gene3D" id="1.10.1520.10">
    <property type="entry name" value="Ribonuclease III domain"/>
    <property type="match status" value="1"/>
</dbReference>
<evidence type="ECO:0000313" key="23">
    <source>
        <dbReference type="Proteomes" id="UP000574717"/>
    </source>
</evidence>
<dbReference type="FunFam" id="3.30.160.20:FF:000003">
    <property type="entry name" value="Ribonuclease 3"/>
    <property type="match status" value="1"/>
</dbReference>
<evidence type="ECO:0000256" key="15">
    <source>
        <dbReference type="HAMAP-Rule" id="MF_00104"/>
    </source>
</evidence>
<dbReference type="GO" id="GO:0019843">
    <property type="term" value="F:rRNA binding"/>
    <property type="evidence" value="ECO:0007669"/>
    <property type="project" value="UniProtKB-KW"/>
</dbReference>
<evidence type="ECO:0000256" key="14">
    <source>
        <dbReference type="ARBA" id="ARBA00022884"/>
    </source>
</evidence>
<evidence type="ECO:0000313" key="19">
    <source>
        <dbReference type="EMBL" id="GFP23260.1"/>
    </source>
</evidence>
<evidence type="ECO:0000256" key="6">
    <source>
        <dbReference type="ARBA" id="ARBA00022552"/>
    </source>
</evidence>
<evidence type="ECO:0000313" key="20">
    <source>
        <dbReference type="EMBL" id="GFP29993.1"/>
    </source>
</evidence>
<protein>
    <recommendedName>
        <fullName evidence="15">Ribonuclease 3</fullName>
        <ecNumber evidence="15">3.1.26.3</ecNumber>
    </recommendedName>
    <alternativeName>
        <fullName evidence="15">Ribonuclease III</fullName>
        <shortName evidence="15">RNase III</shortName>
    </alternativeName>
</protein>
<evidence type="ECO:0000256" key="4">
    <source>
        <dbReference type="ARBA" id="ARBA00011738"/>
    </source>
</evidence>
<evidence type="ECO:0000313" key="21">
    <source>
        <dbReference type="EMBL" id="GFP39522.1"/>
    </source>
</evidence>
<dbReference type="EMBL" id="BLRZ01000035">
    <property type="protein sequence ID" value="GFP29993.1"/>
    <property type="molecule type" value="Genomic_DNA"/>
</dbReference>
<evidence type="ECO:0000256" key="11">
    <source>
        <dbReference type="ARBA" id="ARBA00022759"/>
    </source>
</evidence>
<feature type="domain" description="DRBM" evidence="16">
    <location>
        <begin position="165"/>
        <end position="234"/>
    </location>
</feature>
<keyword evidence="12 15" id="KW-0378">Hydrolase</keyword>
<evidence type="ECO:0000256" key="5">
    <source>
        <dbReference type="ARBA" id="ARBA00022490"/>
    </source>
</evidence>
<dbReference type="GO" id="GO:0008033">
    <property type="term" value="P:tRNA processing"/>
    <property type="evidence" value="ECO:0007669"/>
    <property type="project" value="UniProtKB-KW"/>
</dbReference>
<dbReference type="Pfam" id="PF00035">
    <property type="entry name" value="dsrm"/>
    <property type="match status" value="1"/>
</dbReference>
<feature type="active site" evidence="15">
    <location>
        <position position="127"/>
    </location>
</feature>
<comment type="catalytic activity">
    <reaction evidence="1 15">
        <text>Endonucleolytic cleavage to 5'-phosphomonoester.</text>
        <dbReference type="EC" id="3.1.26.3"/>
    </reaction>
</comment>
<evidence type="ECO:0000256" key="13">
    <source>
        <dbReference type="ARBA" id="ARBA00022842"/>
    </source>
</evidence>
<dbReference type="GO" id="GO:0006397">
    <property type="term" value="P:mRNA processing"/>
    <property type="evidence" value="ECO:0007669"/>
    <property type="project" value="UniProtKB-UniRule"/>
</dbReference>
<evidence type="ECO:0000259" key="16">
    <source>
        <dbReference type="PROSITE" id="PS50137"/>
    </source>
</evidence>
<evidence type="ECO:0000256" key="7">
    <source>
        <dbReference type="ARBA" id="ARBA00022664"/>
    </source>
</evidence>
<organism evidence="19 24">
    <name type="scientific">Candidatus Hakubella thermalkaliphila</name>
    <dbReference type="NCBI Taxonomy" id="2754717"/>
    <lineage>
        <taxon>Bacteria</taxon>
        <taxon>Bacillati</taxon>
        <taxon>Actinomycetota</taxon>
        <taxon>Actinomycetota incertae sedis</taxon>
        <taxon>Candidatus Hakubellales</taxon>
        <taxon>Candidatus Hakubellaceae</taxon>
        <taxon>Candidatus Hakubella</taxon>
    </lineage>
</organism>
<keyword evidence="15" id="KW-0699">rRNA-binding</keyword>
<dbReference type="Proteomes" id="UP000585609">
    <property type="component" value="Unassembled WGS sequence"/>
</dbReference>
<keyword evidence="14 15" id="KW-0694">RNA-binding</keyword>
<keyword evidence="8 15" id="KW-0819">tRNA processing</keyword>
<reference evidence="22 23" key="1">
    <citation type="journal article" date="2020" name="Front. Microbiol.">
        <title>Single-cell genomics of novel Actinobacteria with the Wood-Ljungdahl pathway discovered in a serpentinizing system.</title>
        <authorList>
            <person name="Merino N."/>
            <person name="Kawai M."/>
            <person name="Boyd E.S."/>
            <person name="Colman D.R."/>
            <person name="McGlynn S.E."/>
            <person name="Nealson K.H."/>
            <person name="Kurokawa K."/>
            <person name="Hongoh Y."/>
        </authorList>
    </citation>
    <scope>NUCLEOTIDE SEQUENCE [LARGE SCALE GENOMIC DNA]</scope>
    <source>
        <strain evidence="18 23">S03</strain>
        <strain evidence="19 24">S09_30</strain>
        <strain evidence="20 25">S34</strain>
        <strain evidence="21 22">S47</strain>
    </source>
</reference>
<dbReference type="GO" id="GO:0003725">
    <property type="term" value="F:double-stranded RNA binding"/>
    <property type="evidence" value="ECO:0007669"/>
    <property type="project" value="TreeGrafter"/>
</dbReference>
<dbReference type="FunFam" id="1.10.1520.10:FF:000001">
    <property type="entry name" value="Ribonuclease 3"/>
    <property type="match status" value="1"/>
</dbReference>
<dbReference type="InterPro" id="IPR036389">
    <property type="entry name" value="RNase_III_sf"/>
</dbReference>
<dbReference type="GO" id="GO:0046872">
    <property type="term" value="F:metal ion binding"/>
    <property type="evidence" value="ECO:0007669"/>
    <property type="project" value="UniProtKB-KW"/>
</dbReference>
<accession>A0A6V8NUZ8</accession>
<keyword evidence="25" id="KW-1185">Reference proteome</keyword>
<dbReference type="SUPFAM" id="SSF54768">
    <property type="entry name" value="dsRNA-binding domain-like"/>
    <property type="match status" value="1"/>
</dbReference>
<dbReference type="CDD" id="cd00593">
    <property type="entry name" value="RIBOc"/>
    <property type="match status" value="1"/>
</dbReference>
<dbReference type="EC" id="3.1.26.3" evidence="15"/>
<dbReference type="Gene3D" id="3.30.160.20">
    <property type="match status" value="1"/>
</dbReference>
<dbReference type="CDD" id="cd10845">
    <property type="entry name" value="DSRM_RNAse_III_family"/>
    <property type="match status" value="1"/>
</dbReference>
<dbReference type="PROSITE" id="PS50142">
    <property type="entry name" value="RNASE_3_2"/>
    <property type="match status" value="1"/>
</dbReference>
<dbReference type="HAMAP" id="MF_00104">
    <property type="entry name" value="RNase_III"/>
    <property type="match status" value="1"/>
</dbReference>
<keyword evidence="10 15" id="KW-0479">Metal-binding</keyword>
<gene>
    <name evidence="15" type="primary">rnc</name>
    <name evidence="18" type="ORF">HKBW3S03_00750</name>
    <name evidence="19" type="ORF">HKBW3S09_00727</name>
    <name evidence="20" type="ORF">HKBW3S34_00913</name>
    <name evidence="21" type="ORF">HKBW3S47_01220</name>
</gene>
<dbReference type="SUPFAM" id="SSF69065">
    <property type="entry name" value="RNase III domain-like"/>
    <property type="match status" value="1"/>
</dbReference>
<comment type="cofactor">
    <cofactor evidence="15">
        <name>Mg(2+)</name>
        <dbReference type="ChEBI" id="CHEBI:18420"/>
    </cofactor>
</comment>
<dbReference type="EMBL" id="BLSD01000060">
    <property type="protein sequence ID" value="GFP39522.1"/>
    <property type="molecule type" value="Genomic_DNA"/>
</dbReference>